<keyword evidence="3" id="KW-1185">Reference proteome</keyword>
<evidence type="ECO:0000313" key="2">
    <source>
        <dbReference type="EMBL" id="PBK98165.1"/>
    </source>
</evidence>
<dbReference type="OrthoDB" id="3090695at2759"/>
<evidence type="ECO:0000256" key="1">
    <source>
        <dbReference type="SAM" id="MobiDB-lite"/>
    </source>
</evidence>
<dbReference type="InParanoid" id="A0A2H3DSH2"/>
<dbReference type="Proteomes" id="UP000217790">
    <property type="component" value="Unassembled WGS sequence"/>
</dbReference>
<proteinExistence type="predicted"/>
<dbReference type="EMBL" id="KZ293648">
    <property type="protein sequence ID" value="PBK98165.1"/>
    <property type="molecule type" value="Genomic_DNA"/>
</dbReference>
<accession>A0A2H3DSH2</accession>
<sequence length="128" mass="14204">MMHLLPHIRKRSRSRKRPVYGREVESGMPTCGENMLGLCGKRRTRLRECERTKTITEGDGLWLYQGMVLSVISIRVRQCCDAGAWSLERQVDSWSSSTITGAASPSPSLGQEGIQQPRSDGPNGEATI</sequence>
<protein>
    <submittedName>
        <fullName evidence="2">Uncharacterized protein</fullName>
    </submittedName>
</protein>
<name>A0A2H3DSH2_ARMGA</name>
<feature type="region of interest" description="Disordered" evidence="1">
    <location>
        <begin position="90"/>
        <end position="128"/>
    </location>
</feature>
<feature type="compositionally biased region" description="Polar residues" evidence="1">
    <location>
        <begin position="92"/>
        <end position="118"/>
    </location>
</feature>
<gene>
    <name evidence="2" type="ORF">ARMGADRAFT_569255</name>
</gene>
<evidence type="ECO:0000313" key="3">
    <source>
        <dbReference type="Proteomes" id="UP000217790"/>
    </source>
</evidence>
<reference evidence="3" key="1">
    <citation type="journal article" date="2017" name="Nat. Ecol. Evol.">
        <title>Genome expansion and lineage-specific genetic innovations in the forest pathogenic fungi Armillaria.</title>
        <authorList>
            <person name="Sipos G."/>
            <person name="Prasanna A.N."/>
            <person name="Walter M.C."/>
            <person name="O'Connor E."/>
            <person name="Balint B."/>
            <person name="Krizsan K."/>
            <person name="Kiss B."/>
            <person name="Hess J."/>
            <person name="Varga T."/>
            <person name="Slot J."/>
            <person name="Riley R."/>
            <person name="Boka B."/>
            <person name="Rigling D."/>
            <person name="Barry K."/>
            <person name="Lee J."/>
            <person name="Mihaltcheva S."/>
            <person name="LaButti K."/>
            <person name="Lipzen A."/>
            <person name="Waldron R."/>
            <person name="Moloney N.M."/>
            <person name="Sperisen C."/>
            <person name="Kredics L."/>
            <person name="Vagvoelgyi C."/>
            <person name="Patrignani A."/>
            <person name="Fitzpatrick D."/>
            <person name="Nagy I."/>
            <person name="Doyle S."/>
            <person name="Anderson J.B."/>
            <person name="Grigoriev I.V."/>
            <person name="Gueldener U."/>
            <person name="Muensterkoetter M."/>
            <person name="Nagy L.G."/>
        </authorList>
    </citation>
    <scope>NUCLEOTIDE SEQUENCE [LARGE SCALE GENOMIC DNA]</scope>
    <source>
        <strain evidence="3">Ar21-2</strain>
    </source>
</reference>
<dbReference type="AlphaFoldDB" id="A0A2H3DSH2"/>
<organism evidence="2 3">
    <name type="scientific">Armillaria gallica</name>
    <name type="common">Bulbous honey fungus</name>
    <name type="synonym">Armillaria bulbosa</name>
    <dbReference type="NCBI Taxonomy" id="47427"/>
    <lineage>
        <taxon>Eukaryota</taxon>
        <taxon>Fungi</taxon>
        <taxon>Dikarya</taxon>
        <taxon>Basidiomycota</taxon>
        <taxon>Agaricomycotina</taxon>
        <taxon>Agaricomycetes</taxon>
        <taxon>Agaricomycetidae</taxon>
        <taxon>Agaricales</taxon>
        <taxon>Marasmiineae</taxon>
        <taxon>Physalacriaceae</taxon>
        <taxon>Armillaria</taxon>
    </lineage>
</organism>